<keyword evidence="4 12" id="KW-0489">Methyltransferase</keyword>
<dbReference type="PROSITE" id="PS01124">
    <property type="entry name" value="HTH_ARAC_FAMILY_2"/>
    <property type="match status" value="1"/>
</dbReference>
<comment type="similarity">
    <text evidence="2">Belongs to the MGMT family.</text>
</comment>
<name>A0A7C5R7T4_9PROT</name>
<dbReference type="EMBL" id="DRMJ01000433">
    <property type="protein sequence ID" value="HHL43607.1"/>
    <property type="molecule type" value="Genomic_DNA"/>
</dbReference>
<dbReference type="GO" id="GO:0003908">
    <property type="term" value="F:methylated-DNA-[protein]-cysteine S-methyltransferase activity"/>
    <property type="evidence" value="ECO:0007669"/>
    <property type="project" value="UniProtKB-EC"/>
</dbReference>
<dbReference type="EC" id="2.1.1.63" evidence="3"/>
<evidence type="ECO:0000256" key="1">
    <source>
        <dbReference type="ARBA" id="ARBA00001286"/>
    </source>
</evidence>
<dbReference type="SUPFAM" id="SSF53155">
    <property type="entry name" value="Methylated DNA-protein cysteine methyltransferase domain"/>
    <property type="match status" value="1"/>
</dbReference>
<evidence type="ECO:0000313" key="12">
    <source>
        <dbReference type="EMBL" id="HHL43607.1"/>
    </source>
</evidence>
<evidence type="ECO:0000256" key="3">
    <source>
        <dbReference type="ARBA" id="ARBA00011918"/>
    </source>
</evidence>
<reference evidence="12" key="1">
    <citation type="journal article" date="2020" name="mSystems">
        <title>Genome- and Community-Level Interaction Insights into Carbon Utilization and Element Cycling Functions of Hydrothermarchaeota in Hydrothermal Sediment.</title>
        <authorList>
            <person name="Zhou Z."/>
            <person name="Liu Y."/>
            <person name="Xu W."/>
            <person name="Pan J."/>
            <person name="Luo Z.H."/>
            <person name="Li M."/>
        </authorList>
    </citation>
    <scope>NUCLEOTIDE SEQUENCE [LARGE SCALE GENOMIC DNA]</scope>
    <source>
        <strain evidence="12">HyVt-485</strain>
    </source>
</reference>
<proteinExistence type="inferred from homology"/>
<evidence type="ECO:0000256" key="6">
    <source>
        <dbReference type="ARBA" id="ARBA00022763"/>
    </source>
</evidence>
<dbReference type="InterPro" id="IPR018060">
    <property type="entry name" value="HTH_AraC"/>
</dbReference>
<protein>
    <recommendedName>
        <fullName evidence="3">methylated-DNA--[protein]-cysteine S-methyltransferase</fullName>
        <ecNumber evidence="3">2.1.1.63</ecNumber>
    </recommendedName>
</protein>
<dbReference type="Pfam" id="PF12833">
    <property type="entry name" value="HTH_18"/>
    <property type="match status" value="1"/>
</dbReference>
<accession>A0A7C5R7T4</accession>
<keyword evidence="9" id="KW-0234">DNA repair</keyword>
<evidence type="ECO:0000256" key="8">
    <source>
        <dbReference type="ARBA" id="ARBA00023163"/>
    </source>
</evidence>
<dbReference type="Gene3D" id="1.10.10.10">
    <property type="entry name" value="Winged helix-like DNA-binding domain superfamily/Winged helix DNA-binding domain"/>
    <property type="match status" value="1"/>
</dbReference>
<evidence type="ECO:0000256" key="10">
    <source>
        <dbReference type="ARBA" id="ARBA00049348"/>
    </source>
</evidence>
<gene>
    <name evidence="12" type="ORF">ENJ42_08320</name>
</gene>
<comment type="catalytic activity">
    <reaction evidence="10">
        <text>a 6-O-methyl-2'-deoxyguanosine in DNA + L-cysteinyl-[protein] = S-methyl-L-cysteinyl-[protein] + a 2'-deoxyguanosine in DNA</text>
        <dbReference type="Rhea" id="RHEA:24000"/>
        <dbReference type="Rhea" id="RHEA-COMP:10131"/>
        <dbReference type="Rhea" id="RHEA-COMP:10132"/>
        <dbReference type="Rhea" id="RHEA-COMP:11367"/>
        <dbReference type="Rhea" id="RHEA-COMP:11368"/>
        <dbReference type="ChEBI" id="CHEBI:29950"/>
        <dbReference type="ChEBI" id="CHEBI:82612"/>
        <dbReference type="ChEBI" id="CHEBI:85445"/>
        <dbReference type="ChEBI" id="CHEBI:85448"/>
        <dbReference type="EC" id="2.1.1.63"/>
    </reaction>
</comment>
<dbReference type="SUPFAM" id="SSF46767">
    <property type="entry name" value="Methylated DNA-protein cysteine methyltransferase, C-terminal domain"/>
    <property type="match status" value="1"/>
</dbReference>
<dbReference type="AlphaFoldDB" id="A0A7C5R7T4"/>
<dbReference type="FunFam" id="1.10.10.10:FF:000214">
    <property type="entry name" value="Methylated-DNA--protein-cysteine methyltransferase"/>
    <property type="match status" value="1"/>
</dbReference>
<organism evidence="12">
    <name type="scientific">Hellea balneolensis</name>
    <dbReference type="NCBI Taxonomy" id="287478"/>
    <lineage>
        <taxon>Bacteria</taxon>
        <taxon>Pseudomonadati</taxon>
        <taxon>Pseudomonadota</taxon>
        <taxon>Alphaproteobacteria</taxon>
        <taxon>Maricaulales</taxon>
        <taxon>Robiginitomaculaceae</taxon>
        <taxon>Hellea</taxon>
    </lineage>
</organism>
<dbReference type="InterPro" id="IPR001497">
    <property type="entry name" value="MethylDNA_cys_MeTrfase_AS"/>
</dbReference>
<dbReference type="Proteomes" id="UP000885830">
    <property type="component" value="Unassembled WGS sequence"/>
</dbReference>
<evidence type="ECO:0000256" key="9">
    <source>
        <dbReference type="ARBA" id="ARBA00023204"/>
    </source>
</evidence>
<dbReference type="GO" id="GO:0043565">
    <property type="term" value="F:sequence-specific DNA binding"/>
    <property type="evidence" value="ECO:0007669"/>
    <property type="project" value="InterPro"/>
</dbReference>
<keyword evidence="7" id="KW-0805">Transcription regulation</keyword>
<dbReference type="PROSITE" id="PS00374">
    <property type="entry name" value="MGMT"/>
    <property type="match status" value="1"/>
</dbReference>
<evidence type="ECO:0000256" key="4">
    <source>
        <dbReference type="ARBA" id="ARBA00022603"/>
    </source>
</evidence>
<dbReference type="PANTHER" id="PTHR10815:SF13">
    <property type="entry name" value="METHYLATED-DNA--PROTEIN-CYSTEINE METHYLTRANSFERASE"/>
    <property type="match status" value="1"/>
</dbReference>
<dbReference type="PANTHER" id="PTHR10815">
    <property type="entry name" value="METHYLATED-DNA--PROTEIN-CYSTEINE METHYLTRANSFERASE"/>
    <property type="match status" value="1"/>
</dbReference>
<comment type="catalytic activity">
    <reaction evidence="1">
        <text>a 4-O-methyl-thymidine in DNA + L-cysteinyl-[protein] = a thymidine in DNA + S-methyl-L-cysteinyl-[protein]</text>
        <dbReference type="Rhea" id="RHEA:53428"/>
        <dbReference type="Rhea" id="RHEA-COMP:10131"/>
        <dbReference type="Rhea" id="RHEA-COMP:10132"/>
        <dbReference type="Rhea" id="RHEA-COMP:13555"/>
        <dbReference type="Rhea" id="RHEA-COMP:13556"/>
        <dbReference type="ChEBI" id="CHEBI:29950"/>
        <dbReference type="ChEBI" id="CHEBI:82612"/>
        <dbReference type="ChEBI" id="CHEBI:137386"/>
        <dbReference type="ChEBI" id="CHEBI:137387"/>
        <dbReference type="EC" id="2.1.1.63"/>
    </reaction>
</comment>
<feature type="domain" description="HTH araC/xylS-type" evidence="11">
    <location>
        <begin position="26"/>
        <end position="123"/>
    </location>
</feature>
<evidence type="ECO:0000256" key="7">
    <source>
        <dbReference type="ARBA" id="ARBA00023015"/>
    </source>
</evidence>
<dbReference type="InterPro" id="IPR009057">
    <property type="entry name" value="Homeodomain-like_sf"/>
</dbReference>
<evidence type="ECO:0000256" key="2">
    <source>
        <dbReference type="ARBA" id="ARBA00008711"/>
    </source>
</evidence>
<sequence length="293" mass="32359">MDANLKKRGLVSQVLRKGSKDYALMTQILAYLGERWQDHPDYKMLAKQAGLSPAHFHKIFTRWAGVSPKRYVNALAHNAAKEILGAGGTIEDATYEVGKSAPSRLHDLFVRFEALSPGEAKSRAAGVNMVWGVADCPFGKAMALISPRGLSAYGFFDEGGEQDTFVDFYNRYPDANYIRDDEKVRALTAAIFAGGVVPIALYGTEFQIQVWQALLRVGSGQTVRYMDVAKSINRPRAVRAVGAAIGANPISWVIPCHRILGADRRLTGYHWGVERKRAMLAFENIRANNSVLK</sequence>
<dbReference type="SMART" id="SM00342">
    <property type="entry name" value="HTH_ARAC"/>
    <property type="match status" value="1"/>
</dbReference>
<dbReference type="GO" id="GO:0006281">
    <property type="term" value="P:DNA repair"/>
    <property type="evidence" value="ECO:0007669"/>
    <property type="project" value="UniProtKB-KW"/>
</dbReference>
<dbReference type="GO" id="GO:0032259">
    <property type="term" value="P:methylation"/>
    <property type="evidence" value="ECO:0007669"/>
    <property type="project" value="UniProtKB-KW"/>
</dbReference>
<dbReference type="Pfam" id="PF01035">
    <property type="entry name" value="DNA_binding_1"/>
    <property type="match status" value="1"/>
</dbReference>
<evidence type="ECO:0000259" key="11">
    <source>
        <dbReference type="PROSITE" id="PS01124"/>
    </source>
</evidence>
<dbReference type="GO" id="GO:0003700">
    <property type="term" value="F:DNA-binding transcription factor activity"/>
    <property type="evidence" value="ECO:0007669"/>
    <property type="project" value="InterPro"/>
</dbReference>
<dbReference type="CDD" id="cd06445">
    <property type="entry name" value="ATase"/>
    <property type="match status" value="1"/>
</dbReference>
<dbReference type="InterPro" id="IPR036217">
    <property type="entry name" value="MethylDNA_cys_MeTrfase_DNAb"/>
</dbReference>
<keyword evidence="8" id="KW-0804">Transcription</keyword>
<dbReference type="SUPFAM" id="SSF46689">
    <property type="entry name" value="Homeodomain-like"/>
    <property type="match status" value="1"/>
</dbReference>
<dbReference type="NCBIfam" id="TIGR00589">
    <property type="entry name" value="ogt"/>
    <property type="match status" value="1"/>
</dbReference>
<evidence type="ECO:0000256" key="5">
    <source>
        <dbReference type="ARBA" id="ARBA00022679"/>
    </source>
</evidence>
<keyword evidence="5 12" id="KW-0808">Transferase</keyword>
<dbReference type="InterPro" id="IPR036388">
    <property type="entry name" value="WH-like_DNA-bd_sf"/>
</dbReference>
<dbReference type="InterPro" id="IPR014048">
    <property type="entry name" value="MethylDNA_cys_MeTrfase_DNA-bd"/>
</dbReference>
<dbReference type="InterPro" id="IPR036631">
    <property type="entry name" value="MGMT_N_sf"/>
</dbReference>
<dbReference type="Gene3D" id="3.30.160.70">
    <property type="entry name" value="Methylated DNA-protein cysteine methyltransferase domain"/>
    <property type="match status" value="1"/>
</dbReference>
<comment type="caution">
    <text evidence="12">The sequence shown here is derived from an EMBL/GenBank/DDBJ whole genome shotgun (WGS) entry which is preliminary data.</text>
</comment>
<keyword evidence="6" id="KW-0227">DNA damage</keyword>
<dbReference type="Gene3D" id="1.10.10.60">
    <property type="entry name" value="Homeodomain-like"/>
    <property type="match status" value="1"/>
</dbReference>